<dbReference type="Proteomes" id="UP001627154">
    <property type="component" value="Unassembled WGS sequence"/>
</dbReference>
<evidence type="ECO:0000313" key="5">
    <source>
        <dbReference type="Proteomes" id="UP001627154"/>
    </source>
</evidence>
<reference evidence="4 5" key="1">
    <citation type="journal article" date="2024" name="bioRxiv">
        <title>A reference genome for Trichogramma kaykai: A tiny desert-dwelling parasitoid wasp with competing sex-ratio distorters.</title>
        <authorList>
            <person name="Culotta J."/>
            <person name="Lindsey A.R."/>
        </authorList>
    </citation>
    <scope>NUCLEOTIDE SEQUENCE [LARGE SCALE GENOMIC DNA]</scope>
    <source>
        <strain evidence="4 5">KSX58</strain>
    </source>
</reference>
<dbReference type="InterPro" id="IPR043502">
    <property type="entry name" value="DNA/RNA_pol_sf"/>
</dbReference>
<dbReference type="PANTHER" id="PTHR37984">
    <property type="entry name" value="PROTEIN CBG26694"/>
    <property type="match status" value="1"/>
</dbReference>
<sequence length="383" mass="44617">MSSWYRKFLKDYATLAEPLTKLTSSKVKYIWTAEQQDAFTKIKTLMAEAPLLNCPNFSEKFTVQRHRPWHGNGTKNYPKLRSPITQRNRARQACCELIYGRQPEQPGSFRREVELEAQDQEQEEAVQAWKNHLNKLPEKHETAAENMKKANEKQAKYYNANQRKTDFDIGEKVWKTHKVLSNASKAISSKLTLDFAGPFTITKKLRQNTFEIVHDKSNKIFSPVHASQIKKFNSEEEEEPRKTESQKGTSEVILSPDASENLIITEPPRANVTNAKKLEPKQVPKRKVTAHVEPMQWRAERDEKRRRQDEMAERKKAELKIKLKRMEEIRKERDEREAELARLQKEAQDAQEILNTDVLGSMRACFHCNCRKISEVPTGKRVT</sequence>
<name>A0ABD2W9N1_9HYME</name>
<feature type="region of interest" description="Disordered" evidence="3">
    <location>
        <begin position="230"/>
        <end position="251"/>
    </location>
</feature>
<evidence type="ECO:0000256" key="3">
    <source>
        <dbReference type="SAM" id="MobiDB-lite"/>
    </source>
</evidence>
<accession>A0ABD2W9N1</accession>
<dbReference type="FunFam" id="3.30.70.270:FF:000020">
    <property type="entry name" value="Transposon Tf2-6 polyprotein-like Protein"/>
    <property type="match status" value="1"/>
</dbReference>
<keyword evidence="5" id="KW-1185">Reference proteome</keyword>
<feature type="coiled-coil region" evidence="2">
    <location>
        <begin position="309"/>
        <end position="353"/>
    </location>
</feature>
<dbReference type="PANTHER" id="PTHR37984:SF5">
    <property type="entry name" value="PROTEIN NYNRIN-LIKE"/>
    <property type="match status" value="1"/>
</dbReference>
<proteinExistence type="predicted"/>
<gene>
    <name evidence="4" type="ORF">TKK_015813</name>
</gene>
<comment type="caution">
    <text evidence="4">The sequence shown here is derived from an EMBL/GenBank/DDBJ whole genome shotgun (WGS) entry which is preliminary data.</text>
</comment>
<dbReference type="InterPro" id="IPR050951">
    <property type="entry name" value="Retrovirus_Pol_polyprotein"/>
</dbReference>
<evidence type="ECO:0000256" key="2">
    <source>
        <dbReference type="SAM" id="Coils"/>
    </source>
</evidence>
<dbReference type="GO" id="GO:0003964">
    <property type="term" value="F:RNA-directed DNA polymerase activity"/>
    <property type="evidence" value="ECO:0007669"/>
    <property type="project" value="UniProtKB-EC"/>
</dbReference>
<evidence type="ECO:0000256" key="1">
    <source>
        <dbReference type="ARBA" id="ARBA00012493"/>
    </source>
</evidence>
<protein>
    <recommendedName>
        <fullName evidence="1">RNA-directed DNA polymerase</fullName>
        <ecNumber evidence="1">2.7.7.49</ecNumber>
    </recommendedName>
</protein>
<dbReference type="EC" id="2.7.7.49" evidence="1"/>
<organism evidence="4 5">
    <name type="scientific">Trichogramma kaykai</name>
    <dbReference type="NCBI Taxonomy" id="54128"/>
    <lineage>
        <taxon>Eukaryota</taxon>
        <taxon>Metazoa</taxon>
        <taxon>Ecdysozoa</taxon>
        <taxon>Arthropoda</taxon>
        <taxon>Hexapoda</taxon>
        <taxon>Insecta</taxon>
        <taxon>Pterygota</taxon>
        <taxon>Neoptera</taxon>
        <taxon>Endopterygota</taxon>
        <taxon>Hymenoptera</taxon>
        <taxon>Apocrita</taxon>
        <taxon>Proctotrupomorpha</taxon>
        <taxon>Chalcidoidea</taxon>
        <taxon>Trichogrammatidae</taxon>
        <taxon>Trichogramma</taxon>
    </lineage>
</organism>
<dbReference type="AlphaFoldDB" id="A0ABD2W9N1"/>
<dbReference type="SUPFAM" id="SSF56672">
    <property type="entry name" value="DNA/RNA polymerases"/>
    <property type="match status" value="1"/>
</dbReference>
<keyword evidence="2" id="KW-0175">Coiled coil</keyword>
<dbReference type="EMBL" id="JBJJXI010000123">
    <property type="protein sequence ID" value="KAL3389616.1"/>
    <property type="molecule type" value="Genomic_DNA"/>
</dbReference>
<dbReference type="Gene3D" id="3.30.70.270">
    <property type="match status" value="1"/>
</dbReference>
<evidence type="ECO:0000313" key="4">
    <source>
        <dbReference type="EMBL" id="KAL3389616.1"/>
    </source>
</evidence>
<dbReference type="InterPro" id="IPR043128">
    <property type="entry name" value="Rev_trsase/Diguanyl_cyclase"/>
</dbReference>